<dbReference type="EMBL" id="CP012673">
    <property type="protein sequence ID" value="AUX41817.1"/>
    <property type="molecule type" value="Genomic_DNA"/>
</dbReference>
<dbReference type="RefSeq" id="WP_104980496.1">
    <property type="nucleotide sequence ID" value="NZ_CP012673.1"/>
</dbReference>
<protein>
    <submittedName>
        <fullName evidence="1">Uncharacterized protein</fullName>
    </submittedName>
</protein>
<accession>A0A2L0ER75</accession>
<gene>
    <name evidence="1" type="ORF">SOCE26_032420</name>
</gene>
<dbReference type="AlphaFoldDB" id="A0A2L0ER75"/>
<evidence type="ECO:0000313" key="1">
    <source>
        <dbReference type="EMBL" id="AUX41817.1"/>
    </source>
</evidence>
<dbReference type="Proteomes" id="UP000238348">
    <property type="component" value="Chromosome"/>
</dbReference>
<name>A0A2L0ER75_SORCE</name>
<proteinExistence type="predicted"/>
<reference evidence="1 2" key="1">
    <citation type="submission" date="2015-09" db="EMBL/GenBank/DDBJ databases">
        <title>Sorangium comparison.</title>
        <authorList>
            <person name="Zaburannyi N."/>
            <person name="Bunk B."/>
            <person name="Overmann J."/>
            <person name="Mueller R."/>
        </authorList>
    </citation>
    <scope>NUCLEOTIDE SEQUENCE [LARGE SCALE GENOMIC DNA]</scope>
    <source>
        <strain evidence="1 2">So ce26</strain>
    </source>
</reference>
<evidence type="ECO:0000313" key="2">
    <source>
        <dbReference type="Proteomes" id="UP000238348"/>
    </source>
</evidence>
<sequence>MTASGTASGDGARLSPEALSGLARKYHRLAELRAARAAGEPIPAKEVFRALAGEFPGALNELDNLPLAEIERRSAALARALAGGPEEPWMAWMHGYHTLMRAALYAKIRVARRAELTERDAASLAERAAAHAGAAVDAAFVLAVRSPPDGRLNRLVLGRLSAMFGASPAEIRGALFPGRRREDP</sequence>
<dbReference type="OrthoDB" id="5515538at2"/>
<organism evidence="1 2">
    <name type="scientific">Sorangium cellulosum</name>
    <name type="common">Polyangium cellulosum</name>
    <dbReference type="NCBI Taxonomy" id="56"/>
    <lineage>
        <taxon>Bacteria</taxon>
        <taxon>Pseudomonadati</taxon>
        <taxon>Myxococcota</taxon>
        <taxon>Polyangia</taxon>
        <taxon>Polyangiales</taxon>
        <taxon>Polyangiaceae</taxon>
        <taxon>Sorangium</taxon>
    </lineage>
</organism>